<feature type="region of interest" description="Disordered" evidence="1">
    <location>
        <begin position="106"/>
        <end position="128"/>
    </location>
</feature>
<protein>
    <submittedName>
        <fullName evidence="2">Uncharacterized protein</fullName>
    </submittedName>
</protein>
<accession>A0A0A1NMJ6</accession>
<name>A0A0A1NMJ6_RHIZD</name>
<gene>
    <name evidence="2" type="ORF">BCV71DRAFT_258118</name>
</gene>
<organism evidence="2 3">
    <name type="scientific">Rhizopus microsporus</name>
    <dbReference type="NCBI Taxonomy" id="58291"/>
    <lineage>
        <taxon>Eukaryota</taxon>
        <taxon>Fungi</taxon>
        <taxon>Fungi incertae sedis</taxon>
        <taxon>Mucoromycota</taxon>
        <taxon>Mucoromycotina</taxon>
        <taxon>Mucoromycetes</taxon>
        <taxon>Mucorales</taxon>
        <taxon>Mucorineae</taxon>
        <taxon>Rhizopodaceae</taxon>
        <taxon>Rhizopus</taxon>
    </lineage>
</organism>
<evidence type="ECO:0000313" key="2">
    <source>
        <dbReference type="EMBL" id="ORE14263.1"/>
    </source>
</evidence>
<dbReference type="EMBL" id="KV921481">
    <property type="protein sequence ID" value="ORE14263.1"/>
    <property type="molecule type" value="Genomic_DNA"/>
</dbReference>
<feature type="region of interest" description="Disordered" evidence="1">
    <location>
        <begin position="1"/>
        <end position="75"/>
    </location>
</feature>
<reference evidence="2 3" key="1">
    <citation type="journal article" date="2016" name="Proc. Natl. Acad. Sci. U.S.A.">
        <title>Lipid metabolic changes in an early divergent fungus govern the establishment of a mutualistic symbiosis with endobacteria.</title>
        <authorList>
            <person name="Lastovetsky O.A."/>
            <person name="Gaspar M.L."/>
            <person name="Mondo S.J."/>
            <person name="LaButti K.M."/>
            <person name="Sandor L."/>
            <person name="Grigoriev I.V."/>
            <person name="Henry S.A."/>
            <person name="Pawlowska T.E."/>
        </authorList>
    </citation>
    <scope>NUCLEOTIDE SEQUENCE [LARGE SCALE GENOMIC DNA]</scope>
    <source>
        <strain evidence="2 3">ATCC 11559</strain>
    </source>
</reference>
<dbReference type="VEuPathDB" id="FungiDB:BCV72DRAFT_240683"/>
<feature type="compositionally biased region" description="Basic and acidic residues" evidence="1">
    <location>
        <begin position="63"/>
        <end position="75"/>
    </location>
</feature>
<dbReference type="Proteomes" id="UP000242381">
    <property type="component" value="Unassembled WGS sequence"/>
</dbReference>
<dbReference type="AlphaFoldDB" id="A0A0A1NMJ6"/>
<sequence>MHRSTEQQIKRTNENDIKDEQNALVSSKSRREFGASDKNINTPKLIRSDSFGLKPKASNSIEKNNEEQKKSVKREFGLSDKNVNAPILTRSDSFGLRSKDSNLKGKVKTTEDKQSLTLPTKRNKELDEELTTIMAEARTQRRREKDIGDDDWAPEGLDLDFSPFGEAPLMEPIKKNVPTSSMQSLMKKVLENTEEDVLDSDLQSPKLVDFPDTVEYGPPKEQELFDPPAAQIDLSHFSEFVADLDPHYYSNLPKEDVYAELKAAIAEVPDLFDQLATDDAPGFFEDVFDEFDLGFAQEEDDELTEEMRNPFHDYQFDIEHFIKHNPGAVHNPDIVIPGNV</sequence>
<evidence type="ECO:0000256" key="1">
    <source>
        <dbReference type="SAM" id="MobiDB-lite"/>
    </source>
</evidence>
<proteinExistence type="predicted"/>
<evidence type="ECO:0000313" key="3">
    <source>
        <dbReference type="Proteomes" id="UP000242381"/>
    </source>
</evidence>
<feature type="compositionally biased region" description="Basic and acidic residues" evidence="1">
    <location>
        <begin position="1"/>
        <end position="21"/>
    </location>
</feature>
<feature type="region of interest" description="Disordered" evidence="1">
    <location>
        <begin position="135"/>
        <end position="154"/>
    </location>
</feature>